<dbReference type="Gene3D" id="3.10.180.20">
    <property type="entry name" value="N-Acetylglucosaminyltransferase I, Domain 2"/>
    <property type="match status" value="1"/>
</dbReference>
<evidence type="ECO:0000313" key="18">
    <source>
        <dbReference type="Proteomes" id="UP001314263"/>
    </source>
</evidence>
<evidence type="ECO:0000256" key="16">
    <source>
        <dbReference type="RuleBase" id="RU368119"/>
    </source>
</evidence>
<evidence type="ECO:0000256" key="11">
    <source>
        <dbReference type="ARBA" id="ARBA00023136"/>
    </source>
</evidence>
<evidence type="ECO:0000256" key="4">
    <source>
        <dbReference type="ARBA" id="ARBA00022676"/>
    </source>
</evidence>
<evidence type="ECO:0000256" key="8">
    <source>
        <dbReference type="ARBA" id="ARBA00022968"/>
    </source>
</evidence>
<dbReference type="PANTHER" id="PTHR10468">
    <property type="entry name" value="PROTEIN O-LINKED-MANNOSE BETA-1,2-N-ACETYLGLUCOSAMINYLTRANSFERASE 1/ALPHA-1,3-MANNOSYL-GLYCOPROTEIN 2-BETA-N-ACETYLGLUCOSAMINYLTRANSFERASE"/>
    <property type="match status" value="1"/>
</dbReference>
<keyword evidence="12 16" id="KW-0464">Manganese</keyword>
<comment type="subcellular location">
    <subcellularLocation>
        <location evidence="1 16">Golgi apparatus membrane</location>
        <topology evidence="1 16">Single-pass type II membrane protein</topology>
    </subcellularLocation>
</comment>
<keyword evidence="6" id="KW-0812">Transmembrane</keyword>
<evidence type="ECO:0000256" key="5">
    <source>
        <dbReference type="ARBA" id="ARBA00022679"/>
    </source>
</evidence>
<dbReference type="GO" id="GO:0030145">
    <property type="term" value="F:manganese ion binding"/>
    <property type="evidence" value="ECO:0007669"/>
    <property type="project" value="UniProtKB-UniRule"/>
</dbReference>
<keyword evidence="11" id="KW-0472">Membrane</keyword>
<evidence type="ECO:0000256" key="15">
    <source>
        <dbReference type="ARBA" id="ARBA00049421"/>
    </source>
</evidence>
<dbReference type="GO" id="GO:0003827">
    <property type="term" value="F:alpha-1,3-mannosylglycoprotein 2-beta-N-acetylglucosaminyltransferase activity"/>
    <property type="evidence" value="ECO:0007669"/>
    <property type="project" value="UniProtKB-UniRule"/>
</dbReference>
<dbReference type="GO" id="GO:0000139">
    <property type="term" value="C:Golgi membrane"/>
    <property type="evidence" value="ECO:0007669"/>
    <property type="project" value="UniProtKB-SubCell"/>
</dbReference>
<dbReference type="AlphaFoldDB" id="A0AAV1HRK1"/>
<keyword evidence="18" id="KW-1185">Reference proteome</keyword>
<dbReference type="EC" id="2.4.1.101" evidence="13 16"/>
<evidence type="ECO:0000256" key="13">
    <source>
        <dbReference type="ARBA" id="ARBA00038949"/>
    </source>
</evidence>
<dbReference type="Gene3D" id="3.90.550.10">
    <property type="entry name" value="Spore Coat Polysaccharide Biosynthesis Protein SpsA, Chain A"/>
    <property type="match status" value="1"/>
</dbReference>
<comment type="similarity">
    <text evidence="3 16">Belongs to the glycosyltransferase 13 family.</text>
</comment>
<dbReference type="InterPro" id="IPR052261">
    <property type="entry name" value="Glycosyltransferase_13"/>
</dbReference>
<evidence type="ECO:0000256" key="6">
    <source>
        <dbReference type="ARBA" id="ARBA00022692"/>
    </source>
</evidence>
<reference evidence="17 18" key="1">
    <citation type="submission" date="2023-10" db="EMBL/GenBank/DDBJ databases">
        <authorList>
            <person name="Maclean D."/>
            <person name="Macfadyen A."/>
        </authorList>
    </citation>
    <scope>NUCLEOTIDE SEQUENCE [LARGE SCALE GENOMIC DNA]</scope>
</reference>
<evidence type="ECO:0000256" key="2">
    <source>
        <dbReference type="ARBA" id="ARBA00004922"/>
    </source>
</evidence>
<evidence type="ECO:0000256" key="9">
    <source>
        <dbReference type="ARBA" id="ARBA00022989"/>
    </source>
</evidence>
<evidence type="ECO:0000256" key="10">
    <source>
        <dbReference type="ARBA" id="ARBA00023034"/>
    </source>
</evidence>
<dbReference type="Proteomes" id="UP001314263">
    <property type="component" value="Unassembled WGS sequence"/>
</dbReference>
<name>A0AAV1HRK1_9CHLO</name>
<dbReference type="PANTHER" id="PTHR10468:SF0">
    <property type="entry name" value="ALPHA-1,3-MANNOSYL-GLYCOPROTEIN 2-BETA-N-ACETYLGLUCOSAMINYLTRANSFERASE"/>
    <property type="match status" value="1"/>
</dbReference>
<comment type="cofactor">
    <cofactor evidence="16">
        <name>Mn(2+)</name>
        <dbReference type="ChEBI" id="CHEBI:29035"/>
    </cofactor>
    <text evidence="16">The cofactor is mostly bound to the substrate.</text>
</comment>
<comment type="caution">
    <text evidence="17">The sequence shown here is derived from an EMBL/GenBank/DDBJ whole genome shotgun (WGS) entry which is preliminary data.</text>
</comment>
<evidence type="ECO:0000256" key="12">
    <source>
        <dbReference type="ARBA" id="ARBA00023211"/>
    </source>
</evidence>
<dbReference type="SUPFAM" id="SSF53448">
    <property type="entry name" value="Nucleotide-diphospho-sugar transferases"/>
    <property type="match status" value="1"/>
</dbReference>
<protein>
    <recommendedName>
        <fullName evidence="13 16">Alpha-1,3-mannosyl-glycoprotein 2-beta-N-acetylglucosaminyltransferase</fullName>
        <shortName evidence="16">GNT-I</shortName>
        <shortName evidence="16">GlcNAc-T I</shortName>
        <ecNumber evidence="13 16">2.4.1.101</ecNumber>
    </recommendedName>
    <alternativeName>
        <fullName evidence="14 16">N-glycosyl-oligosaccharide-glycoprotein N-acetylglucosaminyltransferase I</fullName>
    </alternativeName>
</protein>
<comment type="pathway">
    <text evidence="2 16">Protein modification; protein glycosylation.</text>
</comment>
<dbReference type="InterPro" id="IPR004139">
    <property type="entry name" value="Glyco_trans_13"/>
</dbReference>
<evidence type="ECO:0000256" key="7">
    <source>
        <dbReference type="ARBA" id="ARBA00022723"/>
    </source>
</evidence>
<evidence type="ECO:0000256" key="1">
    <source>
        <dbReference type="ARBA" id="ARBA00004323"/>
    </source>
</evidence>
<dbReference type="Pfam" id="PF03071">
    <property type="entry name" value="GNT-I"/>
    <property type="match status" value="1"/>
</dbReference>
<sequence>MRLWTIGIVTGALLLFAVQVFLFGGYTRELTSLTDQVSQSRDLHQQLRNALESNANLSRLFTRLNLQLGDILGDDSTGQEEHLERDTKAALRGSSQILGSSEAQISQSLAQPQQRKIYPSGNEAEACVGGAHNVKGVVAAVVTVAFNRPDYLQRHVASVLSVHGSDPANRRKFPLFISQDGSPVHEATQQQAQSYEEVSYLHHKELIKPVTKTDKLWDKIAYYRIANHYRWIFQTMFECFQYPRLIILEDDMELAPDFFPYFEALAPVLDQDDRLLCISSWNDHGQEQFVKDTRRLFRTDFFPGLGWMLRRQLWEQELRAGWPEAFWDDWLRDNRTRQGRHCIAPEVCRNYNFGKEGSSKGQYFYMFLAPTRLNDDAVPWPEMDLSYLQLPRFDEELEATLNAAPAADTVAEAQGWIGDVQLYYHTQEHFEALAKALGIMKEWRDGVPRAAYKGVVTIQFQDARIFIAPSPELRSSMQEGINHA</sequence>
<keyword evidence="5" id="KW-0808">Transferase</keyword>
<keyword evidence="8 16" id="KW-0735">Signal-anchor</keyword>
<organism evidence="17 18">
    <name type="scientific">Coccomyxa viridis</name>
    <dbReference type="NCBI Taxonomy" id="1274662"/>
    <lineage>
        <taxon>Eukaryota</taxon>
        <taxon>Viridiplantae</taxon>
        <taxon>Chlorophyta</taxon>
        <taxon>core chlorophytes</taxon>
        <taxon>Trebouxiophyceae</taxon>
        <taxon>Trebouxiophyceae incertae sedis</taxon>
        <taxon>Coccomyxaceae</taxon>
        <taxon>Coccomyxa</taxon>
    </lineage>
</organism>
<dbReference type="EMBL" id="CAUYUE010000001">
    <property type="protein sequence ID" value="CAK0731740.1"/>
    <property type="molecule type" value="Genomic_DNA"/>
</dbReference>
<dbReference type="InterPro" id="IPR029044">
    <property type="entry name" value="Nucleotide-diphossugar_trans"/>
</dbReference>
<accession>A0AAV1HRK1</accession>
<gene>
    <name evidence="17" type="ORF">CVIRNUC_000036</name>
</gene>
<comment type="function">
    <text evidence="16">Initiates complex N-linked carbohydrate formation. Essential for the conversion of high-mannose to hybrid and complex N-glycans.</text>
</comment>
<keyword evidence="4 16" id="KW-0328">Glycosyltransferase</keyword>
<evidence type="ECO:0000313" key="17">
    <source>
        <dbReference type="EMBL" id="CAK0731740.1"/>
    </source>
</evidence>
<keyword evidence="9" id="KW-1133">Transmembrane helix</keyword>
<keyword evidence="10 16" id="KW-0333">Golgi apparatus</keyword>
<dbReference type="FunFam" id="3.90.550.10:FF:000090">
    <property type="entry name" value="Alpha-1,3-mannosyl-glycoprotein 2-beta-N-acetylglucosaminyltransferase"/>
    <property type="match status" value="1"/>
</dbReference>
<evidence type="ECO:0000256" key="3">
    <source>
        <dbReference type="ARBA" id="ARBA00006492"/>
    </source>
</evidence>
<proteinExistence type="inferred from homology"/>
<comment type="catalytic activity">
    <reaction evidence="15 16">
        <text>N(4)-(alpha-D-Man-(1-&gt;3)-[alpha-D-Man-(1-&gt;3)-[alpha-D-Man-(1-&gt;6)]-alpha-D-Man-(1-&gt;6)]-beta-D-Man-(1-&gt;4)-beta-D-GlcNAc-(1-&gt;4)-beta-D-GlcNAc)-L-asparaginyl-[protein] (N-glucan mannose isomer 5A1,2) + UDP-N-acetyl-alpha-D-glucosamine = N(4)-{beta-D-GlcNAc-(1-&gt;2)-alpha-D-Man-(1-&gt;3)-[alpha-D-Man-(1-&gt;3)-[alpha-D-Man-(1-&gt;6)]-alpha-D-Man-(1-&gt;6)]-beta-D-Man-(1-&gt;4)-beta-D-GlcNAc-(1-&gt;4)-beta-D-GlcNAc}-L-asparaginyl-[protein] + UDP + H(+)</text>
        <dbReference type="Rhea" id="RHEA:11456"/>
        <dbReference type="Rhea" id="RHEA-COMP:14367"/>
        <dbReference type="Rhea" id="RHEA-COMP:14368"/>
        <dbReference type="ChEBI" id="CHEBI:15378"/>
        <dbReference type="ChEBI" id="CHEBI:57705"/>
        <dbReference type="ChEBI" id="CHEBI:58223"/>
        <dbReference type="ChEBI" id="CHEBI:59087"/>
        <dbReference type="ChEBI" id="CHEBI:60625"/>
        <dbReference type="EC" id="2.4.1.101"/>
    </reaction>
</comment>
<keyword evidence="7 16" id="KW-0479">Metal-binding</keyword>
<evidence type="ECO:0000256" key="14">
    <source>
        <dbReference type="ARBA" id="ARBA00041712"/>
    </source>
</evidence>